<dbReference type="AlphaFoldDB" id="A0AAV8XDC4"/>
<evidence type="ECO:0000256" key="1">
    <source>
        <dbReference type="ARBA" id="ARBA00005679"/>
    </source>
</evidence>
<evidence type="ECO:0000256" key="2">
    <source>
        <dbReference type="ARBA" id="ARBA00023180"/>
    </source>
</evidence>
<sequence length="221" mass="25569">MNPKYTRILIFVVIVFIIYKTFQHFLPDTKSEHEEFYLQDLDKFEKVKVSVYYEALCPDSKFFITYQLLPVYEDLKDYLILDLVPYGKAQTTEVDGNIEFHCQHDALECFANKIHSCVIEYVKDPLLQIKYIECMITDNMIPEDAGEKCGHELNIDFTPISECAKDIKGSQLLKMYGEQTNSLNPSVRFIPTIELNSSQNIVPQSAILKDLSKSICQLFPI</sequence>
<dbReference type="InterPro" id="IPR004911">
    <property type="entry name" value="Interferon-induced_GILT"/>
</dbReference>
<dbReference type="GO" id="GO:0016671">
    <property type="term" value="F:oxidoreductase activity, acting on a sulfur group of donors, disulfide as acceptor"/>
    <property type="evidence" value="ECO:0007669"/>
    <property type="project" value="InterPro"/>
</dbReference>
<keyword evidence="3" id="KW-0812">Transmembrane</keyword>
<dbReference type="EMBL" id="JANEYF010003410">
    <property type="protein sequence ID" value="KAJ8936489.1"/>
    <property type="molecule type" value="Genomic_DNA"/>
</dbReference>
<dbReference type="PANTHER" id="PTHR13234:SF71">
    <property type="entry name" value="GAMMA-INTERFERON-INDUCIBLE LYSOSOMAL THIOL REDUCTASE-LIKE PROTEIN"/>
    <property type="match status" value="1"/>
</dbReference>
<dbReference type="PANTHER" id="PTHR13234">
    <property type="entry name" value="GAMMA-INTERFERON INDUCIBLE LYSOSOMAL THIOL REDUCTASE GILT"/>
    <property type="match status" value="1"/>
</dbReference>
<comment type="caution">
    <text evidence="4">The sequence shown here is derived from an EMBL/GenBank/DDBJ whole genome shotgun (WGS) entry which is preliminary data.</text>
</comment>
<keyword evidence="3" id="KW-1133">Transmembrane helix</keyword>
<keyword evidence="2" id="KW-0325">Glycoprotein</keyword>
<gene>
    <name evidence="4" type="ORF">NQ314_012353</name>
</gene>
<proteinExistence type="inferred from homology"/>
<evidence type="ECO:0000313" key="5">
    <source>
        <dbReference type="Proteomes" id="UP001162156"/>
    </source>
</evidence>
<comment type="similarity">
    <text evidence="1">Belongs to the GILT family.</text>
</comment>
<keyword evidence="3" id="KW-0472">Membrane</keyword>
<dbReference type="Pfam" id="PF03227">
    <property type="entry name" value="GILT"/>
    <property type="match status" value="1"/>
</dbReference>
<protein>
    <recommendedName>
        <fullName evidence="6">Gamma-interferon-inducible lysosomal thiol reductase</fullName>
    </recommendedName>
</protein>
<keyword evidence="5" id="KW-1185">Reference proteome</keyword>
<evidence type="ECO:0008006" key="6">
    <source>
        <dbReference type="Google" id="ProtNLM"/>
    </source>
</evidence>
<evidence type="ECO:0000313" key="4">
    <source>
        <dbReference type="EMBL" id="KAJ8936489.1"/>
    </source>
</evidence>
<reference evidence="4" key="1">
    <citation type="journal article" date="2023" name="Insect Mol. Biol.">
        <title>Genome sequencing provides insights into the evolution of gene families encoding plant cell wall-degrading enzymes in longhorned beetles.</title>
        <authorList>
            <person name="Shin N.R."/>
            <person name="Okamura Y."/>
            <person name="Kirsch R."/>
            <person name="Pauchet Y."/>
        </authorList>
    </citation>
    <scope>NUCLEOTIDE SEQUENCE</scope>
    <source>
        <strain evidence="4">RBIC_L_NR</strain>
    </source>
</reference>
<dbReference type="Proteomes" id="UP001162156">
    <property type="component" value="Unassembled WGS sequence"/>
</dbReference>
<feature type="transmembrane region" description="Helical" evidence="3">
    <location>
        <begin position="6"/>
        <end position="22"/>
    </location>
</feature>
<organism evidence="4 5">
    <name type="scientific">Rhamnusium bicolor</name>
    <dbReference type="NCBI Taxonomy" id="1586634"/>
    <lineage>
        <taxon>Eukaryota</taxon>
        <taxon>Metazoa</taxon>
        <taxon>Ecdysozoa</taxon>
        <taxon>Arthropoda</taxon>
        <taxon>Hexapoda</taxon>
        <taxon>Insecta</taxon>
        <taxon>Pterygota</taxon>
        <taxon>Neoptera</taxon>
        <taxon>Endopterygota</taxon>
        <taxon>Coleoptera</taxon>
        <taxon>Polyphaga</taxon>
        <taxon>Cucujiformia</taxon>
        <taxon>Chrysomeloidea</taxon>
        <taxon>Cerambycidae</taxon>
        <taxon>Lepturinae</taxon>
        <taxon>Rhagiini</taxon>
        <taxon>Rhamnusium</taxon>
    </lineage>
</organism>
<evidence type="ECO:0000256" key="3">
    <source>
        <dbReference type="SAM" id="Phobius"/>
    </source>
</evidence>
<name>A0AAV8XDC4_9CUCU</name>
<accession>A0AAV8XDC4</accession>